<dbReference type="EMBL" id="WWCU01000039">
    <property type="protein sequence ID" value="MYN10509.1"/>
    <property type="molecule type" value="Genomic_DNA"/>
</dbReference>
<gene>
    <name evidence="2" type="ORF">GTP77_24630</name>
</gene>
<dbReference type="AlphaFoldDB" id="A0A7X4KNP4"/>
<dbReference type="Pfam" id="PF07589">
    <property type="entry name" value="PEP-CTERM"/>
    <property type="match status" value="1"/>
</dbReference>
<name>A0A7X4KNP4_9BURK</name>
<feature type="domain" description="Ice-binding protein C-terminal" evidence="1">
    <location>
        <begin position="185"/>
        <end position="208"/>
    </location>
</feature>
<reference evidence="2 3" key="1">
    <citation type="submission" date="2019-12" db="EMBL/GenBank/DDBJ databases">
        <title>Novel species isolated from a subtropical stream in China.</title>
        <authorList>
            <person name="Lu H."/>
        </authorList>
    </citation>
    <scope>NUCLEOTIDE SEQUENCE [LARGE SCALE GENOMIC DNA]</scope>
    <source>
        <strain evidence="2 3">FT127W</strain>
    </source>
</reference>
<organism evidence="2 3">
    <name type="scientific">Pseudoduganella aquatica</name>
    <dbReference type="NCBI Taxonomy" id="2660641"/>
    <lineage>
        <taxon>Bacteria</taxon>
        <taxon>Pseudomonadati</taxon>
        <taxon>Pseudomonadota</taxon>
        <taxon>Betaproteobacteria</taxon>
        <taxon>Burkholderiales</taxon>
        <taxon>Oxalobacteraceae</taxon>
        <taxon>Telluria group</taxon>
        <taxon>Pseudoduganella</taxon>
    </lineage>
</organism>
<sequence length="212" mass="21349">MPHCIAHATLTPSYPPPGGVTFSGAGTQGATGGRTNTYSGFNTSAFGQLYWGASTASLPGAALDGSVDPLTFSSINGTTATWTGVTNWYDQQNGVTGTVQMRLLIDIGGLGATPWLLASAIADMNAAAGAVVNVSSAASFTANLQFQANTGSGFQAINNISVLQGNTRTSFGGAFYATPAQTSNVPEPGSLALASLGLGALALIRRRKAAAN</sequence>
<proteinExistence type="predicted"/>
<dbReference type="InterPro" id="IPR013424">
    <property type="entry name" value="Ice-binding_C"/>
</dbReference>
<comment type="caution">
    <text evidence="2">The sequence shown here is derived from an EMBL/GenBank/DDBJ whole genome shotgun (WGS) entry which is preliminary data.</text>
</comment>
<protein>
    <submittedName>
        <fullName evidence="2">PEP-CTERM sorting domain-containing protein</fullName>
    </submittedName>
</protein>
<dbReference type="RefSeq" id="WP_161074798.1">
    <property type="nucleotide sequence ID" value="NZ_WWCU01000039.1"/>
</dbReference>
<dbReference type="Proteomes" id="UP000450676">
    <property type="component" value="Unassembled WGS sequence"/>
</dbReference>
<evidence type="ECO:0000259" key="1">
    <source>
        <dbReference type="Pfam" id="PF07589"/>
    </source>
</evidence>
<accession>A0A7X4KNP4</accession>
<keyword evidence="3" id="KW-1185">Reference proteome</keyword>
<evidence type="ECO:0000313" key="3">
    <source>
        <dbReference type="Proteomes" id="UP000450676"/>
    </source>
</evidence>
<evidence type="ECO:0000313" key="2">
    <source>
        <dbReference type="EMBL" id="MYN10509.1"/>
    </source>
</evidence>
<dbReference type="NCBIfam" id="TIGR02595">
    <property type="entry name" value="PEP_CTERM"/>
    <property type="match status" value="1"/>
</dbReference>